<gene>
    <name evidence="3" type="primary">LOC112402024</name>
</gene>
<evidence type="ECO:0000313" key="3">
    <source>
        <dbReference type="RefSeq" id="XP_024604316.1"/>
    </source>
</evidence>
<evidence type="ECO:0000256" key="1">
    <source>
        <dbReference type="SAM" id="MobiDB-lite"/>
    </source>
</evidence>
<feature type="compositionally biased region" description="Polar residues" evidence="1">
    <location>
        <begin position="94"/>
        <end position="107"/>
    </location>
</feature>
<dbReference type="Proteomes" id="UP000252040">
    <property type="component" value="Unplaced"/>
</dbReference>
<feature type="compositionally biased region" description="Polar residues" evidence="1">
    <location>
        <begin position="215"/>
        <end position="227"/>
    </location>
</feature>
<protein>
    <submittedName>
        <fullName evidence="3">Serine/threonine-protein kinase LMTK3-like</fullName>
    </submittedName>
</protein>
<organism evidence="2 3">
    <name type="scientific">Neophocaena asiaeorientalis asiaeorientalis</name>
    <name type="common">Yangtze finless porpoise</name>
    <name type="synonym">Neophocaena phocaenoides subsp. asiaeorientalis</name>
    <dbReference type="NCBI Taxonomy" id="1706337"/>
    <lineage>
        <taxon>Eukaryota</taxon>
        <taxon>Metazoa</taxon>
        <taxon>Chordata</taxon>
        <taxon>Craniata</taxon>
        <taxon>Vertebrata</taxon>
        <taxon>Euteleostomi</taxon>
        <taxon>Mammalia</taxon>
        <taxon>Eutheria</taxon>
        <taxon>Laurasiatheria</taxon>
        <taxon>Artiodactyla</taxon>
        <taxon>Whippomorpha</taxon>
        <taxon>Cetacea</taxon>
        <taxon>Odontoceti</taxon>
        <taxon>Phocoenidae</taxon>
        <taxon>Neophocaena</taxon>
    </lineage>
</organism>
<feature type="region of interest" description="Disordered" evidence="1">
    <location>
        <begin position="348"/>
        <end position="424"/>
    </location>
</feature>
<feature type="compositionally biased region" description="Basic and acidic residues" evidence="1">
    <location>
        <begin position="233"/>
        <end position="247"/>
    </location>
</feature>
<feature type="compositionally biased region" description="Pro residues" evidence="1">
    <location>
        <begin position="183"/>
        <end position="192"/>
    </location>
</feature>
<proteinExistence type="predicted"/>
<dbReference type="AlphaFoldDB" id="A0A341BNV7"/>
<feature type="compositionally biased region" description="Basic and acidic residues" evidence="1">
    <location>
        <begin position="274"/>
        <end position="287"/>
    </location>
</feature>
<evidence type="ECO:0000313" key="2">
    <source>
        <dbReference type="Proteomes" id="UP000252040"/>
    </source>
</evidence>
<reference evidence="3" key="1">
    <citation type="submission" date="2025-08" db="UniProtKB">
        <authorList>
            <consortium name="RefSeq"/>
        </authorList>
    </citation>
    <scope>IDENTIFICATION</scope>
    <source>
        <tissue evidence="3">Meat</tissue>
    </source>
</reference>
<dbReference type="InParanoid" id="A0A341BNV7"/>
<dbReference type="RefSeq" id="XP_024604316.1">
    <property type="nucleotide sequence ID" value="XM_024748548.1"/>
</dbReference>
<dbReference type="GeneID" id="112402024"/>
<name>A0A341BNV7_NEOAA</name>
<accession>A0A341BNV7</accession>
<sequence>MAPETPRASPQGGLHGGPIEPWASQRVPPSWLWAHWQRQGRTRRWAPAVSLSETRKVLSVRNSFLARCRDLPPWPRHAEPGSRGPIPHFPKSPKATQVPTVSQSKPTAATWKETQAGPPAPPAPPTHTGTQLRAGEHARPLSPGEGARAPAGSPTAADFIRTVAAEGLAGGWVYRREKEPEHPPPPPPPRPRPPPREETGRGRRGDGERPEFPQVRSNSDKSVSLNGGSAAREGAEAPDQRGRRDALGEAGPTGSGNGSFLGSLEVSVGASRVTLRERSARDPDPSRTRCSPLIRGKSASCSRRPVGERRVHKFGVRCPAGPARNRSGARGFSARRVWAASEILPDSLVFSPPRSHRKKSGNGNPAGATNPRNEARTKWIDGGNSCTYNRPGLHPEVGKKQQEQRLSSRKCTRSSLWQEHSVRL</sequence>
<dbReference type="KEGG" id="nasi:112402024"/>
<feature type="region of interest" description="Disordered" evidence="1">
    <location>
        <begin position="1"/>
        <end position="24"/>
    </location>
</feature>
<feature type="compositionally biased region" description="Basic and acidic residues" evidence="1">
    <location>
        <begin position="194"/>
        <end position="211"/>
    </location>
</feature>
<feature type="region of interest" description="Disordered" evidence="1">
    <location>
        <begin position="69"/>
        <end position="308"/>
    </location>
</feature>
<keyword evidence="2" id="KW-1185">Reference proteome</keyword>